<reference evidence="3 4" key="1">
    <citation type="submission" date="2018-10" db="EMBL/GenBank/DDBJ databases">
        <title>Marmoricola sp. 4Q3S-7 whole genome shotgun sequence.</title>
        <authorList>
            <person name="Li F."/>
        </authorList>
    </citation>
    <scope>NUCLEOTIDE SEQUENCE [LARGE SCALE GENOMIC DNA]</scope>
    <source>
        <strain evidence="3 4">4Q3S-7</strain>
    </source>
</reference>
<dbReference type="Proteomes" id="UP000281708">
    <property type="component" value="Unassembled WGS sequence"/>
</dbReference>
<protein>
    <submittedName>
        <fullName evidence="3">Lasso peptide biosynthesis B2 protein</fullName>
    </submittedName>
</protein>
<sequence length="145" mass="16322">MKPDHPDSADQRRHYAELESRPVRPRRSPVVMAAAVWTWLAIAITRRRLRRVGFAAAVPAPPALLPWSSRRGVYGVLSRLSPTCLERSYVLQRWLSAHGVDFEVVVGVRRDEAGAIAAHAWIEELTTARERGRYTEIHRVPAPAA</sequence>
<proteinExistence type="predicted"/>
<accession>A0A3L8NX40</accession>
<dbReference type="NCBIfam" id="NF033537">
    <property type="entry name" value="lasso_biosyn_B2"/>
    <property type="match status" value="1"/>
</dbReference>
<evidence type="ECO:0000313" key="4">
    <source>
        <dbReference type="Proteomes" id="UP000281708"/>
    </source>
</evidence>
<feature type="region of interest" description="Disordered" evidence="1">
    <location>
        <begin position="1"/>
        <end position="21"/>
    </location>
</feature>
<dbReference type="AlphaFoldDB" id="A0A3L8NX40"/>
<dbReference type="RefSeq" id="WP_121806998.1">
    <property type="nucleotide sequence ID" value="NZ_RDBE01000010.1"/>
</dbReference>
<feature type="domain" description="Microcin J25-processing protein McjB C-terminal" evidence="2">
    <location>
        <begin position="35"/>
        <end position="123"/>
    </location>
</feature>
<dbReference type="OrthoDB" id="5189944at2"/>
<keyword evidence="4" id="KW-1185">Reference proteome</keyword>
<dbReference type="EMBL" id="RDBE01000010">
    <property type="protein sequence ID" value="RLV47494.1"/>
    <property type="molecule type" value="Genomic_DNA"/>
</dbReference>
<organism evidence="3 4">
    <name type="scientific">Nocardioides mangrovicus</name>
    <dbReference type="NCBI Taxonomy" id="2478913"/>
    <lineage>
        <taxon>Bacteria</taxon>
        <taxon>Bacillati</taxon>
        <taxon>Actinomycetota</taxon>
        <taxon>Actinomycetes</taxon>
        <taxon>Propionibacteriales</taxon>
        <taxon>Nocardioidaceae</taxon>
        <taxon>Nocardioides</taxon>
    </lineage>
</organism>
<evidence type="ECO:0000313" key="3">
    <source>
        <dbReference type="EMBL" id="RLV47494.1"/>
    </source>
</evidence>
<evidence type="ECO:0000259" key="2">
    <source>
        <dbReference type="Pfam" id="PF13471"/>
    </source>
</evidence>
<dbReference type="Pfam" id="PF13471">
    <property type="entry name" value="Transglut_core3"/>
    <property type="match status" value="1"/>
</dbReference>
<name>A0A3L8NX40_9ACTN</name>
<comment type="caution">
    <text evidence="3">The sequence shown here is derived from an EMBL/GenBank/DDBJ whole genome shotgun (WGS) entry which is preliminary data.</text>
</comment>
<dbReference type="InterPro" id="IPR032708">
    <property type="entry name" value="McjB_C"/>
</dbReference>
<dbReference type="InterPro" id="IPR053521">
    <property type="entry name" value="McjB-like"/>
</dbReference>
<gene>
    <name evidence="3" type="ORF">D9V37_15020</name>
</gene>
<evidence type="ECO:0000256" key="1">
    <source>
        <dbReference type="SAM" id="MobiDB-lite"/>
    </source>
</evidence>